<dbReference type="InterPro" id="IPR011110">
    <property type="entry name" value="Reg_prop"/>
</dbReference>
<organism evidence="2">
    <name type="scientific">marine metagenome</name>
    <dbReference type="NCBI Taxonomy" id="408172"/>
    <lineage>
        <taxon>unclassified sequences</taxon>
        <taxon>metagenomes</taxon>
        <taxon>ecological metagenomes</taxon>
    </lineage>
</organism>
<feature type="domain" description="PorZ N-terminal beta-propeller" evidence="1">
    <location>
        <begin position="65"/>
        <end position="216"/>
    </location>
</feature>
<dbReference type="InterPro" id="IPR048954">
    <property type="entry name" value="PorZ_N"/>
</dbReference>
<dbReference type="InterPro" id="IPR011047">
    <property type="entry name" value="Quinoprotein_ADH-like_sf"/>
</dbReference>
<dbReference type="Gene3D" id="2.130.10.10">
    <property type="entry name" value="YVTN repeat-like/Quinoprotein amine dehydrogenase"/>
    <property type="match status" value="2"/>
</dbReference>
<proteinExistence type="predicted"/>
<dbReference type="AlphaFoldDB" id="A0A381QUP6"/>
<reference evidence="2" key="1">
    <citation type="submission" date="2018-05" db="EMBL/GenBank/DDBJ databases">
        <authorList>
            <person name="Lanie J.A."/>
            <person name="Ng W.-L."/>
            <person name="Kazmierczak K.M."/>
            <person name="Andrzejewski T.M."/>
            <person name="Davidsen T.M."/>
            <person name="Wayne K.J."/>
            <person name="Tettelin H."/>
            <person name="Glass J.I."/>
            <person name="Rusch D."/>
            <person name="Podicherti R."/>
            <person name="Tsui H.-C.T."/>
            <person name="Winkler M.E."/>
        </authorList>
    </citation>
    <scope>NUCLEOTIDE SEQUENCE</scope>
</reference>
<name>A0A381QUP6_9ZZZZ</name>
<gene>
    <name evidence="2" type="ORF">METZ01_LOCUS34361</name>
</gene>
<evidence type="ECO:0000259" key="1">
    <source>
        <dbReference type="Pfam" id="PF21544"/>
    </source>
</evidence>
<evidence type="ECO:0000313" key="2">
    <source>
        <dbReference type="EMBL" id="SUZ81507.1"/>
    </source>
</evidence>
<dbReference type="InterPro" id="IPR015943">
    <property type="entry name" value="WD40/YVTN_repeat-like_dom_sf"/>
</dbReference>
<sequence>MMNINLMLLVRFKIFFLLSFFCCFSKNSKAVIDNISFTVPIQTGYWKVHFNFNDIRLVHYFDNKIYAAANKGMFYLDLEDNSINKLSTINGLSNNAVSAMIDDGKSLIVGYTSGQIDFLSEFDIMHINLSFENFSVKINSFNIYENILYVSSSDGIFLVDIDTKQVLEHYSNIDNEISILDVISTKILNDSIYVLTKKSVHYAPLFGNNLLDFNSWDFLNITQNDLIGSFIYKNKIHVYSSFSMYNLMGDSINFELNNLIKKIKIVNGNLILTNGRKLYSIDNGNSLFEIYDSNKININDFIYAKNNYWIGLRNQGLYSMDLNYFFKVFNSPNIIFSRITKYANTLYGFTENDNYYSVFSDGLWENKNFENFRNITSVTEFDKGLFFGSETMGIFDEENNIIINDMTENSLLQKKINSNDVDVKALLSVLDKMWILNYGTRSPLISYNLKDGWFTYDFGVGSYQYPRDIIFNNSETFWITLDNKFGGGIILFSPYYNSYIKLTSASNFLPTNSINKIVIDKNDIVWVGTDDGLIYFPSSNIESFNNISTYLMPSNESGKILQNLKINTLLVDESNNKWIGTNQGVIILNSLGNKIEKEFTKENSSLISNNIIDISILDNGEVFFLTYDGLISYKSDNSPTRDNYNLFKAFPNPINLNEHYLVTFSGLMENNIIKITTLSGEEVISLSSIGGGTSWNLYDHSGSKVNEGIYLIFILSEDESEKLISKILIR</sequence>
<dbReference type="Pfam" id="PF21544">
    <property type="entry name" value="PorZ_N_b_propeller"/>
    <property type="match status" value="1"/>
</dbReference>
<dbReference type="Pfam" id="PF07494">
    <property type="entry name" value="Reg_prop"/>
    <property type="match status" value="1"/>
</dbReference>
<accession>A0A381QUP6</accession>
<dbReference type="EMBL" id="UINC01001471">
    <property type="protein sequence ID" value="SUZ81507.1"/>
    <property type="molecule type" value="Genomic_DNA"/>
</dbReference>
<protein>
    <recommendedName>
        <fullName evidence="1">PorZ N-terminal beta-propeller domain-containing protein</fullName>
    </recommendedName>
</protein>
<dbReference type="SUPFAM" id="SSF50998">
    <property type="entry name" value="Quinoprotein alcohol dehydrogenase-like"/>
    <property type="match status" value="1"/>
</dbReference>